<accession>A0ABP1DI03</accession>
<dbReference type="InterPro" id="IPR001841">
    <property type="entry name" value="Znf_RING"/>
</dbReference>
<dbReference type="EMBL" id="OZ037947">
    <property type="protein sequence ID" value="CAL1706792.1"/>
    <property type="molecule type" value="Genomic_DNA"/>
</dbReference>
<proteinExistence type="predicted"/>
<organism evidence="5 6">
    <name type="scientific">Somion occarium</name>
    <dbReference type="NCBI Taxonomy" id="3059160"/>
    <lineage>
        <taxon>Eukaryota</taxon>
        <taxon>Fungi</taxon>
        <taxon>Dikarya</taxon>
        <taxon>Basidiomycota</taxon>
        <taxon>Agaricomycotina</taxon>
        <taxon>Agaricomycetes</taxon>
        <taxon>Polyporales</taxon>
        <taxon>Cerrenaceae</taxon>
        <taxon>Somion</taxon>
    </lineage>
</organism>
<evidence type="ECO:0000256" key="3">
    <source>
        <dbReference type="SAM" id="MobiDB-lite"/>
    </source>
</evidence>
<dbReference type="CDD" id="cd16449">
    <property type="entry name" value="RING-HC"/>
    <property type="match status" value="1"/>
</dbReference>
<evidence type="ECO:0000256" key="2">
    <source>
        <dbReference type="SAM" id="Coils"/>
    </source>
</evidence>
<feature type="compositionally biased region" description="Acidic residues" evidence="3">
    <location>
        <begin position="188"/>
        <end position="198"/>
    </location>
</feature>
<feature type="coiled-coil region" evidence="2">
    <location>
        <begin position="69"/>
        <end position="145"/>
    </location>
</feature>
<keyword evidence="1" id="KW-0863">Zinc-finger</keyword>
<evidence type="ECO:0000256" key="1">
    <source>
        <dbReference type="PROSITE-ProRule" id="PRU00175"/>
    </source>
</evidence>
<evidence type="ECO:0000313" key="6">
    <source>
        <dbReference type="Proteomes" id="UP001497453"/>
    </source>
</evidence>
<protein>
    <recommendedName>
        <fullName evidence="4">RING-type domain-containing protein</fullName>
    </recommendedName>
</protein>
<dbReference type="PROSITE" id="PS50089">
    <property type="entry name" value="ZF_RING_2"/>
    <property type="match status" value="1"/>
</dbReference>
<feature type="domain" description="RING-type" evidence="4">
    <location>
        <begin position="3"/>
        <end position="43"/>
    </location>
</feature>
<keyword evidence="6" id="KW-1185">Reference proteome</keyword>
<keyword evidence="2" id="KW-0175">Coiled coil</keyword>
<keyword evidence="1" id="KW-0479">Metal-binding</keyword>
<sequence>MSCCVCFEGQDTLLRITCGHVCCDSCFQNIARMRLGHRCPQCRAEFDPDDALITYIPSQQPSQDIVTELDQTRETNGELQALIESLFQEIQQKDAYAAELQRQLVQEQEATEHLRETVIALYNQVNDVSTTLAESQDQLRCLRRENGQTSSVLGLARWVLSVASPRQSAGPERGGRSVVTDELGASSTDEDEKSDEDIPSPPQTENSWSSLAGLFTLGRPAAAASPLSSSTSSTIMQRMRQAIPPVSWAGQSAEARERQPVRREVGRRQRISYPDNLTRPNVQHVQNESISSMPMRVRIPDALIRFCWTSNTSILHPSATQPNAKIACSHYH</sequence>
<evidence type="ECO:0000259" key="4">
    <source>
        <dbReference type="PROSITE" id="PS50089"/>
    </source>
</evidence>
<dbReference type="SUPFAM" id="SSF57850">
    <property type="entry name" value="RING/U-box"/>
    <property type="match status" value="1"/>
</dbReference>
<dbReference type="Proteomes" id="UP001497453">
    <property type="component" value="Chromosome 4"/>
</dbReference>
<reference evidence="6" key="1">
    <citation type="submission" date="2024-04" db="EMBL/GenBank/DDBJ databases">
        <authorList>
            <person name="Shaw F."/>
            <person name="Minotto A."/>
        </authorList>
    </citation>
    <scope>NUCLEOTIDE SEQUENCE [LARGE SCALE GENOMIC DNA]</scope>
</reference>
<feature type="region of interest" description="Disordered" evidence="3">
    <location>
        <begin position="164"/>
        <end position="208"/>
    </location>
</feature>
<dbReference type="SMART" id="SM00184">
    <property type="entry name" value="RING"/>
    <property type="match status" value="1"/>
</dbReference>
<gene>
    <name evidence="5" type="ORF">GFSPODELE1_LOCUS6043</name>
</gene>
<evidence type="ECO:0000313" key="5">
    <source>
        <dbReference type="EMBL" id="CAL1706792.1"/>
    </source>
</evidence>
<keyword evidence="1" id="KW-0862">Zinc</keyword>
<dbReference type="InterPro" id="IPR013083">
    <property type="entry name" value="Znf_RING/FYVE/PHD"/>
</dbReference>
<name>A0ABP1DI03_9APHY</name>
<dbReference type="Gene3D" id="3.30.40.10">
    <property type="entry name" value="Zinc/RING finger domain, C3HC4 (zinc finger)"/>
    <property type="match status" value="1"/>
</dbReference>